<name>A0A7I8W208_9ANNE</name>
<evidence type="ECO:0000313" key="1">
    <source>
        <dbReference type="EMBL" id="CAD5122229.1"/>
    </source>
</evidence>
<dbReference type="EMBL" id="CAJFCJ010000016">
    <property type="protein sequence ID" value="CAD5122229.1"/>
    <property type="molecule type" value="Genomic_DNA"/>
</dbReference>
<evidence type="ECO:0000313" key="2">
    <source>
        <dbReference type="Proteomes" id="UP000549394"/>
    </source>
</evidence>
<sequence length="180" mass="20488">MPLVESKPRKRSLNIELRTSDSTFSTLSPDEDSIPVKKRLRRAQQFTQKCIPPPPPLINMTDYINSKKLEEEKFMKEKQKHHSLTTFSIPPEAYNDNLAPPYLGPYVFPENASSLYLWPRQVLPYPGFKIENLKSKLRIEDICKSPNDSRTITASKKSNCTLHYTLAALTGLPLAIKGLS</sequence>
<keyword evidence="2" id="KW-1185">Reference proteome</keyword>
<comment type="caution">
    <text evidence="1">The sequence shown here is derived from an EMBL/GenBank/DDBJ whole genome shotgun (WGS) entry which is preliminary data.</text>
</comment>
<proteinExistence type="predicted"/>
<organism evidence="1 2">
    <name type="scientific">Dimorphilus gyrociliatus</name>
    <dbReference type="NCBI Taxonomy" id="2664684"/>
    <lineage>
        <taxon>Eukaryota</taxon>
        <taxon>Metazoa</taxon>
        <taxon>Spiralia</taxon>
        <taxon>Lophotrochozoa</taxon>
        <taxon>Annelida</taxon>
        <taxon>Polychaeta</taxon>
        <taxon>Polychaeta incertae sedis</taxon>
        <taxon>Dinophilidae</taxon>
        <taxon>Dimorphilus</taxon>
    </lineage>
</organism>
<reference evidence="1 2" key="1">
    <citation type="submission" date="2020-08" db="EMBL/GenBank/DDBJ databases">
        <authorList>
            <person name="Hejnol A."/>
        </authorList>
    </citation>
    <scope>NUCLEOTIDE SEQUENCE [LARGE SCALE GENOMIC DNA]</scope>
</reference>
<accession>A0A7I8W208</accession>
<gene>
    <name evidence="1" type="ORF">DGYR_LOCUS10061</name>
</gene>
<dbReference type="Proteomes" id="UP000549394">
    <property type="component" value="Unassembled WGS sequence"/>
</dbReference>
<dbReference type="AlphaFoldDB" id="A0A7I8W208"/>
<protein>
    <submittedName>
        <fullName evidence="1">DgyrCDS10678</fullName>
    </submittedName>
</protein>